<organism evidence="1">
    <name type="scientific">Escherichia phage 2B8</name>
    <dbReference type="NCBI Taxonomy" id="2847056"/>
    <lineage>
        <taxon>Viruses</taxon>
        <taxon>Duplodnaviria</taxon>
        <taxon>Heunggongvirae</taxon>
        <taxon>Uroviricota</taxon>
        <taxon>Caudoviricetes</taxon>
        <taxon>Alegriavirus</taxon>
        <taxon>Alegriavirus av2B8</taxon>
    </lineage>
</organism>
<dbReference type="Proteomes" id="UP000422537">
    <property type="component" value="Chromosome"/>
</dbReference>
<sequence>MKSVNEYTLNILGQNVSRVTAGKKLYDLLFLNDDTKQDFDKRKMEFTYPEANKNHLQSNNSDVVAAAAISIAATEMKTILPNDLTPGKYNKIYLSGDGSAGLPLLKCGDEFLSPADIVERIVQHNLHEMDDIRLTSCNSADIIKNKDFSPDEIEKSANINNGWLARALFGQKRSLAEHVYAEFERRGINVSISGYHGTGVFYVPEHGKPTTHLRSTTVPATPEHTVRRSDYRATLGRTQPIDID</sequence>
<evidence type="ECO:0000313" key="1">
    <source>
        <dbReference type="EMBL" id="VUD36430.1"/>
    </source>
</evidence>
<keyword evidence="2" id="KW-1185">Reference proteome</keyword>
<dbReference type="RefSeq" id="YP_009909863.1">
    <property type="nucleotide sequence ID" value="NC_049952.1"/>
</dbReference>
<evidence type="ECO:0008006" key="3">
    <source>
        <dbReference type="Google" id="ProtNLM"/>
    </source>
</evidence>
<dbReference type="GeneID" id="56215478"/>
<protein>
    <recommendedName>
        <fullName evidence="3">Secretion protein EspS</fullName>
    </recommendedName>
</protein>
<proteinExistence type="predicted"/>
<dbReference type="EMBL" id="LR595859">
    <property type="protein sequence ID" value="VUD36430.1"/>
    <property type="molecule type" value="Genomic_DNA"/>
</dbReference>
<evidence type="ECO:0000313" key="2">
    <source>
        <dbReference type="Proteomes" id="UP000422537"/>
    </source>
</evidence>
<reference evidence="1" key="1">
    <citation type="submission" date="2020-02" db="EMBL/GenBank/DDBJ databases">
        <authorList>
            <person name="Petit M.-A."/>
            <person name="Lossouarn J."/>
        </authorList>
    </citation>
    <scope>NUCLEOTIDE SEQUENCE</scope>
</reference>
<name>A0A653FQE4_9CAUD</name>
<dbReference type="KEGG" id="vg:56215478"/>
<accession>A0A653FQE4</accession>